<evidence type="ECO:0000256" key="1">
    <source>
        <dbReference type="SAM" id="Phobius"/>
    </source>
</evidence>
<proteinExistence type="predicted"/>
<feature type="transmembrane region" description="Helical" evidence="1">
    <location>
        <begin position="6"/>
        <end position="30"/>
    </location>
</feature>
<dbReference type="RefSeq" id="WP_212507037.1">
    <property type="nucleotide sequence ID" value="NZ_CP060696.1"/>
</dbReference>
<protein>
    <submittedName>
        <fullName evidence="2">Uncharacterized protein</fullName>
    </submittedName>
</protein>
<keyword evidence="3" id="KW-1185">Reference proteome</keyword>
<evidence type="ECO:0000313" key="3">
    <source>
        <dbReference type="Proteomes" id="UP000516046"/>
    </source>
</evidence>
<reference evidence="2 3" key="1">
    <citation type="submission" date="2020-08" db="EMBL/GenBank/DDBJ databases">
        <authorList>
            <person name="Ren C."/>
            <person name="Gu Y."/>
            <person name="Xu Y."/>
        </authorList>
    </citation>
    <scope>NUCLEOTIDE SEQUENCE [LARGE SCALE GENOMIC DNA]</scope>
    <source>
        <strain evidence="2 3">LBM18003</strain>
    </source>
</reference>
<keyword evidence="1" id="KW-0812">Transmembrane</keyword>
<accession>A0A7G9WH10</accession>
<name>A0A7G9WH10_9FIRM</name>
<keyword evidence="1" id="KW-1133">Transmembrane helix</keyword>
<dbReference type="KEGG" id="caml:H6X83_13840"/>
<dbReference type="EMBL" id="CP060696">
    <property type="protein sequence ID" value="QNO17972.1"/>
    <property type="molecule type" value="Genomic_DNA"/>
</dbReference>
<dbReference type="AlphaFoldDB" id="A0A7G9WH10"/>
<gene>
    <name evidence="2" type="ORF">H6X83_13840</name>
</gene>
<dbReference type="Proteomes" id="UP000516046">
    <property type="component" value="Chromosome"/>
</dbReference>
<organism evidence="2 3">
    <name type="scientific">Caproicibacterium amylolyticum</name>
    <dbReference type="NCBI Taxonomy" id="2766537"/>
    <lineage>
        <taxon>Bacteria</taxon>
        <taxon>Bacillati</taxon>
        <taxon>Bacillota</taxon>
        <taxon>Clostridia</taxon>
        <taxon>Eubacteriales</taxon>
        <taxon>Oscillospiraceae</taxon>
        <taxon>Caproicibacterium</taxon>
    </lineage>
</organism>
<evidence type="ECO:0000313" key="2">
    <source>
        <dbReference type="EMBL" id="QNO17972.1"/>
    </source>
</evidence>
<sequence>MRNSKFTVFLSVISALAAIAAAIVAATLYFEKKRKDEEELEHYLDCSIQ</sequence>
<keyword evidence="1" id="KW-0472">Membrane</keyword>